<gene>
    <name evidence="1" type="ORF">S01H4_25711</name>
</gene>
<reference evidence="1" key="1">
    <citation type="journal article" date="2014" name="Front. Microbiol.">
        <title>High frequency of phylogenetically diverse reductive dehalogenase-homologous genes in deep subseafloor sedimentary metagenomes.</title>
        <authorList>
            <person name="Kawai M."/>
            <person name="Futagami T."/>
            <person name="Toyoda A."/>
            <person name="Takaki Y."/>
            <person name="Nishi S."/>
            <person name="Hori S."/>
            <person name="Arai W."/>
            <person name="Tsubouchi T."/>
            <person name="Morono Y."/>
            <person name="Uchiyama I."/>
            <person name="Ito T."/>
            <person name="Fujiyama A."/>
            <person name="Inagaki F."/>
            <person name="Takami H."/>
        </authorList>
    </citation>
    <scope>NUCLEOTIDE SEQUENCE</scope>
    <source>
        <strain evidence="1">Expedition CK06-06</strain>
    </source>
</reference>
<name>X1AB31_9ZZZZ</name>
<dbReference type="EMBL" id="BART01012272">
    <property type="protein sequence ID" value="GAG78984.1"/>
    <property type="molecule type" value="Genomic_DNA"/>
</dbReference>
<protein>
    <submittedName>
        <fullName evidence="1">Uncharacterized protein</fullName>
    </submittedName>
</protein>
<organism evidence="1">
    <name type="scientific">marine sediment metagenome</name>
    <dbReference type="NCBI Taxonomy" id="412755"/>
    <lineage>
        <taxon>unclassified sequences</taxon>
        <taxon>metagenomes</taxon>
        <taxon>ecological metagenomes</taxon>
    </lineage>
</organism>
<accession>X1AB31</accession>
<comment type="caution">
    <text evidence="1">The sequence shown here is derived from an EMBL/GenBank/DDBJ whole genome shotgun (WGS) entry which is preliminary data.</text>
</comment>
<dbReference type="AlphaFoldDB" id="X1AB31"/>
<proteinExistence type="predicted"/>
<sequence>MLGGKGRTLILFSVFFLTAGFAFENYFLIYFAILLIFSTVVIHNFDLKNV</sequence>
<evidence type="ECO:0000313" key="1">
    <source>
        <dbReference type="EMBL" id="GAG78984.1"/>
    </source>
</evidence>